<comment type="caution">
    <text evidence="1">The sequence shown here is derived from an EMBL/GenBank/DDBJ whole genome shotgun (WGS) entry which is preliminary data.</text>
</comment>
<proteinExistence type="predicted"/>
<protein>
    <submittedName>
        <fullName evidence="1">Uncharacterized protein</fullName>
    </submittedName>
</protein>
<organism evidence="1 2">
    <name type="scientific">Desulfonatronospira thiodismutans ASO3-1</name>
    <dbReference type="NCBI Taxonomy" id="555779"/>
    <lineage>
        <taxon>Bacteria</taxon>
        <taxon>Pseudomonadati</taxon>
        <taxon>Thermodesulfobacteriota</taxon>
        <taxon>Desulfovibrionia</taxon>
        <taxon>Desulfovibrionales</taxon>
        <taxon>Desulfonatronovibrionaceae</taxon>
        <taxon>Desulfonatronospira</taxon>
    </lineage>
</organism>
<dbReference type="Proteomes" id="UP000005496">
    <property type="component" value="Unassembled WGS sequence"/>
</dbReference>
<evidence type="ECO:0000313" key="2">
    <source>
        <dbReference type="Proteomes" id="UP000005496"/>
    </source>
</evidence>
<gene>
    <name evidence="1" type="ORF">Dthio_PD3193</name>
</gene>
<sequence length="83" mass="9102">MDLTVLTTSVSAIYIFSITHPDYQDDKLLVPNFNNNPVAPHPIFPESGQVLAQGVAVYPGIFSRSYTVQEIRPNISLALTVKA</sequence>
<accession>D6SM51</accession>
<keyword evidence="2" id="KW-1185">Reference proteome</keyword>
<dbReference type="AlphaFoldDB" id="D6SM51"/>
<evidence type="ECO:0000313" key="1">
    <source>
        <dbReference type="EMBL" id="EFI35762.1"/>
    </source>
</evidence>
<reference evidence="1" key="1">
    <citation type="submission" date="2010-05" db="EMBL/GenBank/DDBJ databases">
        <title>The draft genome of Desulfonatronospira thiodismutans ASO3-1.</title>
        <authorList>
            <consortium name="US DOE Joint Genome Institute (JGI-PGF)"/>
            <person name="Lucas S."/>
            <person name="Copeland A."/>
            <person name="Lapidus A."/>
            <person name="Cheng J.-F."/>
            <person name="Bruce D."/>
            <person name="Goodwin L."/>
            <person name="Pitluck S."/>
            <person name="Chertkov O."/>
            <person name="Brettin T."/>
            <person name="Detter J.C."/>
            <person name="Han C."/>
            <person name="Land M.L."/>
            <person name="Hauser L."/>
            <person name="Kyrpides N."/>
            <person name="Mikhailova N."/>
            <person name="Muyzer G."/>
            <person name="Woyke T."/>
        </authorList>
    </citation>
    <scope>NUCLEOTIDE SEQUENCE [LARGE SCALE GENOMIC DNA]</scope>
    <source>
        <strain evidence="1">ASO3-1</strain>
    </source>
</reference>
<dbReference type="EMBL" id="ACJN02000001">
    <property type="protein sequence ID" value="EFI35762.1"/>
    <property type="molecule type" value="Genomic_DNA"/>
</dbReference>
<name>D6SM51_9BACT</name>